<evidence type="ECO:0000256" key="4">
    <source>
        <dbReference type="ARBA" id="ARBA00023242"/>
    </source>
</evidence>
<evidence type="ECO:0000313" key="8">
    <source>
        <dbReference type="EMBL" id="JAT04781.1"/>
    </source>
</evidence>
<dbReference type="Pfam" id="PF00855">
    <property type="entry name" value="PWWP"/>
    <property type="match status" value="1"/>
</dbReference>
<dbReference type="PANTHER" id="PTHR12550">
    <property type="entry name" value="HEPATOMA-DERIVED GROWTH FACTOR-RELATED"/>
    <property type="match status" value="1"/>
</dbReference>
<evidence type="ECO:0000256" key="2">
    <source>
        <dbReference type="ARBA" id="ARBA00005309"/>
    </source>
</evidence>
<reference evidence="7" key="1">
    <citation type="submission" date="2015-11" db="EMBL/GenBank/DDBJ databases">
        <title>De novo transcriptome assembly of four potential Pierce s Disease insect vectors from Arizona vineyards.</title>
        <authorList>
            <person name="Tassone E.E."/>
        </authorList>
    </citation>
    <scope>NUCLEOTIDE SEQUENCE</scope>
</reference>
<dbReference type="SUPFAM" id="SSF140576">
    <property type="entry name" value="HIV integrase-binding domain"/>
    <property type="match status" value="1"/>
</dbReference>
<dbReference type="EMBL" id="GECU01034657">
    <property type="protein sequence ID" value="JAS73049.1"/>
    <property type="molecule type" value="Transcribed_RNA"/>
</dbReference>
<evidence type="ECO:0000313" key="7">
    <source>
        <dbReference type="EMBL" id="JAS73515.1"/>
    </source>
</evidence>
<evidence type="ECO:0000313" key="6">
    <source>
        <dbReference type="EMBL" id="JAS73049.1"/>
    </source>
</evidence>
<protein>
    <recommendedName>
        <fullName evidence="5">PWWP domain-containing protein</fullName>
    </recommendedName>
</protein>
<dbReference type="SMART" id="SM00293">
    <property type="entry name" value="PWWP"/>
    <property type="match status" value="1"/>
</dbReference>
<dbReference type="PROSITE" id="PS50812">
    <property type="entry name" value="PWWP"/>
    <property type="match status" value="1"/>
</dbReference>
<dbReference type="CDD" id="cd05834">
    <property type="entry name" value="PWWP_HRP"/>
    <property type="match status" value="1"/>
</dbReference>
<dbReference type="AlphaFoldDB" id="A0A1B6HFV2"/>
<organism evidence="7">
    <name type="scientific">Homalodisca liturata</name>
    <dbReference type="NCBI Taxonomy" id="320908"/>
    <lineage>
        <taxon>Eukaryota</taxon>
        <taxon>Metazoa</taxon>
        <taxon>Ecdysozoa</taxon>
        <taxon>Arthropoda</taxon>
        <taxon>Hexapoda</taxon>
        <taxon>Insecta</taxon>
        <taxon>Pterygota</taxon>
        <taxon>Neoptera</taxon>
        <taxon>Paraneoptera</taxon>
        <taxon>Hemiptera</taxon>
        <taxon>Auchenorrhyncha</taxon>
        <taxon>Membracoidea</taxon>
        <taxon>Cicadellidae</taxon>
        <taxon>Cicadellinae</taxon>
        <taxon>Proconiini</taxon>
        <taxon>Homalodisca</taxon>
    </lineage>
</organism>
<proteinExistence type="inferred from homology"/>
<evidence type="ECO:0000256" key="3">
    <source>
        <dbReference type="ARBA" id="ARBA00023054"/>
    </source>
</evidence>
<accession>A0A1B6HFV2</accession>
<dbReference type="EMBL" id="GECU01034191">
    <property type="protein sequence ID" value="JAS73515.1"/>
    <property type="molecule type" value="Transcribed_RNA"/>
</dbReference>
<dbReference type="InterPro" id="IPR036218">
    <property type="entry name" value="HIVI-bd_sf"/>
</dbReference>
<dbReference type="Gene3D" id="1.20.930.10">
    <property type="entry name" value="Conserved domain common to transcription factors TFIIS, elongin A, CRSP70"/>
    <property type="match status" value="1"/>
</dbReference>
<dbReference type="InterPro" id="IPR035441">
    <property type="entry name" value="TFIIS/LEDGF_dom_sf"/>
</dbReference>
<comment type="similarity">
    <text evidence="2">Belongs to the HDGF family.</text>
</comment>
<evidence type="ECO:0000256" key="1">
    <source>
        <dbReference type="ARBA" id="ARBA00004123"/>
    </source>
</evidence>
<keyword evidence="3" id="KW-0175">Coiled coil</keyword>
<dbReference type="SUPFAM" id="SSF63748">
    <property type="entry name" value="Tudor/PWWP/MBT"/>
    <property type="match status" value="1"/>
</dbReference>
<dbReference type="GO" id="GO:0005634">
    <property type="term" value="C:nucleus"/>
    <property type="evidence" value="ECO:0007669"/>
    <property type="project" value="UniProtKB-SubCell"/>
</dbReference>
<dbReference type="EMBL" id="GECU01002926">
    <property type="protein sequence ID" value="JAT04781.1"/>
    <property type="molecule type" value="Transcribed_RNA"/>
</dbReference>
<dbReference type="Pfam" id="PF11467">
    <property type="entry name" value="LEDGF"/>
    <property type="match status" value="1"/>
</dbReference>
<evidence type="ECO:0000259" key="5">
    <source>
        <dbReference type="PROSITE" id="PS50812"/>
    </source>
</evidence>
<keyword evidence="4" id="KW-0539">Nucleus</keyword>
<sequence>MATPKFMIGDKVFARMRGYPPWPAKVEGVVENTSTKSIKYRVYFYGTKQIAICKQEDVCSYVENKAVLGKPKKSKGFNDSLLEIDSELNESFNHSDTSQVIDHTNNGNVNIEKEVNDNSGRLMCVNIVKYSPVDHKSQDKNKSAEVTTVSKLYKSQQLIDETTLKSLKKEYKLIDINYNIQNSLCLNKADPETCLKQLDELNVLELNSLMIKKHPEIVKTLQKLQDYIGNIGCWNMTNEEVEIFSSKAIMIQQKSKIIYNKIQSLFSIPFGKTFTEVFEEELKKFQSYTMDMAPEDFYCLFKDPTDYTVEEK</sequence>
<name>A0A1B6HFV2_9HEMI</name>
<dbReference type="InterPro" id="IPR000313">
    <property type="entry name" value="PWWP_dom"/>
</dbReference>
<dbReference type="PANTHER" id="PTHR12550:SF70">
    <property type="entry name" value="JIL-1 ANCHORING AND STABILIZING PROTEIN, ISOFORM A"/>
    <property type="match status" value="1"/>
</dbReference>
<dbReference type="Gene3D" id="2.30.30.140">
    <property type="match status" value="1"/>
</dbReference>
<dbReference type="InterPro" id="IPR021567">
    <property type="entry name" value="LEDGF_IBD"/>
</dbReference>
<feature type="domain" description="PWWP" evidence="5">
    <location>
        <begin position="8"/>
        <end position="64"/>
    </location>
</feature>
<comment type="subcellular location">
    <subcellularLocation>
        <location evidence="1">Nucleus</location>
    </subcellularLocation>
</comment>
<gene>
    <name evidence="7" type="ORF">g.47749</name>
    <name evidence="8" type="ORF">g.47750</name>
    <name evidence="6" type="ORF">g.47752</name>
</gene>